<keyword evidence="4" id="KW-0472">Membrane</keyword>
<evidence type="ECO:0000256" key="6">
    <source>
        <dbReference type="SAM" id="SignalP"/>
    </source>
</evidence>
<protein>
    <recommendedName>
        <fullName evidence="9">MltA-interacting MipA family protein</fullName>
    </recommendedName>
</protein>
<dbReference type="GO" id="GO:0009279">
    <property type="term" value="C:cell outer membrane"/>
    <property type="evidence" value="ECO:0007669"/>
    <property type="project" value="UniProtKB-SubCell"/>
</dbReference>
<comment type="similarity">
    <text evidence="2">Belongs to the MipA/OmpV family.</text>
</comment>
<dbReference type="AlphaFoldDB" id="A0A119CYG9"/>
<dbReference type="NCBIfam" id="NF045789">
    <property type="entry name" value="OmpVVibrio"/>
    <property type="match status" value="1"/>
</dbReference>
<evidence type="ECO:0000313" key="7">
    <source>
        <dbReference type="EMBL" id="KVW99781.1"/>
    </source>
</evidence>
<dbReference type="Pfam" id="PF06629">
    <property type="entry name" value="MipA"/>
    <property type="match status" value="1"/>
</dbReference>
<keyword evidence="3 6" id="KW-0732">Signal</keyword>
<reference evidence="7 8" key="1">
    <citation type="submission" date="2016-01" db="EMBL/GenBank/DDBJ databases">
        <title>Draft genome of the antarctic isolate Shewanella frigidimarina Ag06-30.</title>
        <authorList>
            <person name="Parmeciano Di Noto G."/>
            <person name="Vazquez S."/>
            <person name="Mac Cormack W."/>
            <person name="Iriarte A."/>
            <person name="Quiroga C."/>
        </authorList>
    </citation>
    <scope>NUCLEOTIDE SEQUENCE [LARGE SCALE GENOMIC DNA]</scope>
    <source>
        <strain evidence="7 8">Ag06-30</strain>
    </source>
</reference>
<feature type="chain" id="PRO_5007161862" description="MltA-interacting MipA family protein" evidence="6">
    <location>
        <begin position="20"/>
        <end position="257"/>
    </location>
</feature>
<proteinExistence type="inferred from homology"/>
<dbReference type="PANTHER" id="PTHR38776:SF1">
    <property type="entry name" value="MLTA-INTERACTING PROTEIN-RELATED"/>
    <property type="match status" value="1"/>
</dbReference>
<evidence type="ECO:0000256" key="4">
    <source>
        <dbReference type="ARBA" id="ARBA00023136"/>
    </source>
</evidence>
<dbReference type="Proteomes" id="UP000055702">
    <property type="component" value="Unassembled WGS sequence"/>
</dbReference>
<feature type="signal peptide" evidence="6">
    <location>
        <begin position="1"/>
        <end position="19"/>
    </location>
</feature>
<evidence type="ECO:0000256" key="5">
    <source>
        <dbReference type="ARBA" id="ARBA00023237"/>
    </source>
</evidence>
<gene>
    <name evidence="7" type="ORF">AWJ07_10755</name>
</gene>
<dbReference type="EMBL" id="LRDC01000090">
    <property type="protein sequence ID" value="KVW99781.1"/>
    <property type="molecule type" value="Genomic_DNA"/>
</dbReference>
<name>A0A119CYG9_SHEFR</name>
<evidence type="ECO:0008006" key="9">
    <source>
        <dbReference type="Google" id="ProtNLM"/>
    </source>
</evidence>
<organism evidence="7">
    <name type="scientific">Shewanella frigidimarina</name>
    <dbReference type="NCBI Taxonomy" id="56812"/>
    <lineage>
        <taxon>Bacteria</taxon>
        <taxon>Pseudomonadati</taxon>
        <taxon>Pseudomonadota</taxon>
        <taxon>Gammaproteobacteria</taxon>
        <taxon>Alteromonadales</taxon>
        <taxon>Shewanellaceae</taxon>
        <taxon>Shewanella</taxon>
    </lineage>
</organism>
<dbReference type="InterPro" id="IPR010583">
    <property type="entry name" value="MipA"/>
</dbReference>
<sequence length="257" mass="27866">MKKICFAISAIVMSSHVMAQDNTYIRNGNIYSNQGQYFVGAGVATGSKFFKGQDDQTGVYFNGGYHGEDFNADLSGINYRFLGDNDSAINFSVFMVANPGFDADSADVLKGMKDRDFSGDLGLNADFHIGEGTLSAKFQHDVTGVYNGYQADITYYHPMDLGFASLVPYAGAQYFSKEFVNYYTGVSSLEATSARPAYQSNGALALKVGYALVIPITENLDLTQSTAYTHLGANMADSPIVASDNQWLTTFGVSYSF</sequence>
<evidence type="ECO:0000256" key="1">
    <source>
        <dbReference type="ARBA" id="ARBA00004442"/>
    </source>
</evidence>
<comment type="caution">
    <text evidence="7">The sequence shown here is derived from an EMBL/GenBank/DDBJ whole genome shotgun (WGS) entry which is preliminary data.</text>
</comment>
<keyword evidence="5" id="KW-0998">Cell outer membrane</keyword>
<comment type="subcellular location">
    <subcellularLocation>
        <location evidence="1">Cell outer membrane</location>
    </subcellularLocation>
</comment>
<accession>A0A119CYG9</accession>
<dbReference type="InterPro" id="IPR054915">
    <property type="entry name" value="OmpV"/>
</dbReference>
<dbReference type="PANTHER" id="PTHR38776">
    <property type="entry name" value="MLTA-INTERACTING PROTEIN-RELATED"/>
    <property type="match status" value="1"/>
</dbReference>
<dbReference type="GO" id="GO:0009252">
    <property type="term" value="P:peptidoglycan biosynthetic process"/>
    <property type="evidence" value="ECO:0007669"/>
    <property type="project" value="TreeGrafter"/>
</dbReference>
<dbReference type="RefSeq" id="WP_059747966.1">
    <property type="nucleotide sequence ID" value="NZ_JBOZPT010000009.1"/>
</dbReference>
<evidence type="ECO:0000256" key="2">
    <source>
        <dbReference type="ARBA" id="ARBA00005722"/>
    </source>
</evidence>
<evidence type="ECO:0000256" key="3">
    <source>
        <dbReference type="ARBA" id="ARBA00022729"/>
    </source>
</evidence>
<evidence type="ECO:0000313" key="8">
    <source>
        <dbReference type="Proteomes" id="UP000055702"/>
    </source>
</evidence>